<sequence length="424" mass="47364">MLEQLAGRRRRGTGLMSSIRQLNAWRHYQQMAWILRHEGISGAADRLREKAATALEPSMARRIVRDEDILRADLENPPQHLYAQPKGDETIWLNWLMTAPNAGSGGHTTIFRIIRHLEENGYRNRVYFYDARLTSIDGYVSALRNYYGFHGPVARFSGAMEDAHGVFATSWPTAYAAYSSNNAGKRFYFVQDFEPDFYPVSADRILAENTYHMGFHAITAGRWLKQKLMDEYAMEADAFDFGCDTQHYFNRSGPRNGIAFYARPGTARRGYEIGILALQLFAARRPDIEIHLYGEVVDTLPFPVVNHGLATPATLNDIYNACYAGLSLSLTNVSLVPLEMLASGCIPVLNDAPHNRMVIDNPHVHYAPATPQALSRSLEAIVGMSDFQPYSRAAAESQQGVRWEGAGEAVDQAIRRALSGGQGV</sequence>
<dbReference type="GO" id="GO:0030247">
    <property type="term" value="F:polysaccharide binding"/>
    <property type="evidence" value="ECO:0007669"/>
    <property type="project" value="InterPro"/>
</dbReference>
<dbReference type="PATRIC" id="fig|1293439.3.peg.1196"/>
<reference evidence="3 4" key="1">
    <citation type="submission" date="2015-03" db="EMBL/GenBank/DDBJ databases">
        <authorList>
            <person name="Lepp D."/>
            <person name="Hassan Y.I."/>
            <person name="Li X.-Z."/>
            <person name="Zhou T."/>
        </authorList>
    </citation>
    <scope>NUCLEOTIDE SEQUENCE [LARGE SCALE GENOMIC DNA]</scope>
    <source>
        <strain evidence="3 4">E84</strain>
    </source>
</reference>
<dbReference type="Pfam" id="PF22772">
    <property type="entry name" value="WsaF_C"/>
    <property type="match status" value="1"/>
</dbReference>
<dbReference type="EMBL" id="LANJ01000012">
    <property type="protein sequence ID" value="KKC38843.1"/>
    <property type="molecule type" value="Genomic_DNA"/>
</dbReference>
<evidence type="ECO:0000313" key="3">
    <source>
        <dbReference type="EMBL" id="KKC38843.1"/>
    </source>
</evidence>
<proteinExistence type="predicted"/>
<dbReference type="Gene3D" id="3.40.50.11090">
    <property type="match status" value="1"/>
</dbReference>
<evidence type="ECO:0000259" key="2">
    <source>
        <dbReference type="Pfam" id="PF22772"/>
    </source>
</evidence>
<comment type="caution">
    <text evidence="3">The sequence shown here is derived from an EMBL/GenBank/DDBJ whole genome shotgun (WGS) entry which is preliminary data.</text>
</comment>
<protein>
    <recommendedName>
        <fullName evidence="5">Glycosyl transferase family 1</fullName>
    </recommendedName>
</protein>
<keyword evidence="4" id="KW-1185">Reference proteome</keyword>
<gene>
    <name evidence="3" type="ORF">WH87_08130</name>
</gene>
<dbReference type="Pfam" id="PF21374">
    <property type="entry name" value="WsaF_N"/>
    <property type="match status" value="1"/>
</dbReference>
<feature type="domain" description="WsaF N-terminal" evidence="1">
    <location>
        <begin position="167"/>
        <end position="218"/>
    </location>
</feature>
<dbReference type="STRING" id="1293439.WH87_08130"/>
<feature type="domain" description="WsaF C-terminal" evidence="2">
    <location>
        <begin position="258"/>
        <end position="378"/>
    </location>
</feature>
<dbReference type="Gene3D" id="3.40.50.2000">
    <property type="entry name" value="Glycogen Phosphorylase B"/>
    <property type="match status" value="1"/>
</dbReference>
<dbReference type="SUPFAM" id="SSF53756">
    <property type="entry name" value="UDP-Glycosyltransferase/glycogen phosphorylase"/>
    <property type="match status" value="1"/>
</dbReference>
<accession>A0A0F5QDP1</accession>
<evidence type="ECO:0000313" key="4">
    <source>
        <dbReference type="Proteomes" id="UP000033411"/>
    </source>
</evidence>
<dbReference type="InterPro" id="IPR055050">
    <property type="entry name" value="WsaF_C"/>
</dbReference>
<evidence type="ECO:0008006" key="5">
    <source>
        <dbReference type="Google" id="ProtNLM"/>
    </source>
</evidence>
<organism evidence="3 4">
    <name type="scientific">Devosia epidermidihirudinis</name>
    <dbReference type="NCBI Taxonomy" id="1293439"/>
    <lineage>
        <taxon>Bacteria</taxon>
        <taxon>Pseudomonadati</taxon>
        <taxon>Pseudomonadota</taxon>
        <taxon>Alphaproteobacteria</taxon>
        <taxon>Hyphomicrobiales</taxon>
        <taxon>Devosiaceae</taxon>
        <taxon>Devosia</taxon>
    </lineage>
</organism>
<dbReference type="Proteomes" id="UP000033411">
    <property type="component" value="Unassembled WGS sequence"/>
</dbReference>
<dbReference type="InterPro" id="IPR048510">
    <property type="entry name" value="WsaF_N"/>
</dbReference>
<evidence type="ECO:0000259" key="1">
    <source>
        <dbReference type="Pfam" id="PF21374"/>
    </source>
</evidence>
<dbReference type="AlphaFoldDB" id="A0A0F5QDP1"/>
<name>A0A0F5QDP1_9HYPH</name>